<dbReference type="InterPro" id="IPR020845">
    <property type="entry name" value="AMP-binding_CS"/>
</dbReference>
<dbReference type="Gene3D" id="3.30.559.30">
    <property type="entry name" value="Nonribosomal peptide synthetase, condensation domain"/>
    <property type="match status" value="2"/>
</dbReference>
<feature type="domain" description="AMP-dependent synthetase/ligase" evidence="3">
    <location>
        <begin position="866"/>
        <end position="1199"/>
    </location>
</feature>
<evidence type="ECO:0000256" key="1">
    <source>
        <dbReference type="ARBA" id="ARBA00004924"/>
    </source>
</evidence>
<dbReference type="SUPFAM" id="SSF52777">
    <property type="entry name" value="CoA-dependent acyltransferases"/>
    <property type="match status" value="4"/>
</dbReference>
<dbReference type="GO" id="GO:0044550">
    <property type="term" value="P:secondary metabolite biosynthetic process"/>
    <property type="evidence" value="ECO:0007669"/>
    <property type="project" value="TreeGrafter"/>
</dbReference>
<dbReference type="PANTHER" id="PTHR45527">
    <property type="entry name" value="NONRIBOSOMAL PEPTIDE SYNTHETASE"/>
    <property type="match status" value="1"/>
</dbReference>
<dbReference type="SUPFAM" id="SSF56801">
    <property type="entry name" value="Acetyl-CoA synthetase-like"/>
    <property type="match status" value="1"/>
</dbReference>
<dbReference type="Pfam" id="PF13193">
    <property type="entry name" value="AMP-binding_C"/>
    <property type="match status" value="1"/>
</dbReference>
<reference evidence="6 7" key="1">
    <citation type="submission" date="2018-03" db="EMBL/GenBank/DDBJ databases">
        <title>Genomic Encyclopedia of Archaeal and Bacterial Type Strains, Phase II (KMG-II): from individual species to whole genera.</title>
        <authorList>
            <person name="Goeker M."/>
        </authorList>
    </citation>
    <scope>NUCLEOTIDE SEQUENCE [LARGE SCALE GENOMIC DNA]</scope>
    <source>
        <strain evidence="6 7">DSM 101533</strain>
    </source>
</reference>
<dbReference type="Gene3D" id="3.40.50.12780">
    <property type="entry name" value="N-terminal domain of ligase-like"/>
    <property type="match status" value="1"/>
</dbReference>
<protein>
    <submittedName>
        <fullName evidence="6">Amino acid adenylation domain-containing protein</fullName>
    </submittedName>
</protein>
<dbReference type="GO" id="GO:0031177">
    <property type="term" value="F:phosphopantetheine binding"/>
    <property type="evidence" value="ECO:0007669"/>
    <property type="project" value="TreeGrafter"/>
</dbReference>
<dbReference type="NCBIfam" id="TIGR01733">
    <property type="entry name" value="AA-adenyl-dom"/>
    <property type="match status" value="1"/>
</dbReference>
<feature type="domain" description="Condensation" evidence="4">
    <location>
        <begin position="1"/>
        <end position="336"/>
    </location>
</feature>
<dbReference type="OrthoDB" id="9803968at2"/>
<keyword evidence="2" id="KW-0436">Ligase</keyword>
<comment type="pathway">
    <text evidence="1">Siderophore biosynthesis.</text>
</comment>
<proteinExistence type="predicted"/>
<evidence type="ECO:0000259" key="5">
    <source>
        <dbReference type="Pfam" id="PF13193"/>
    </source>
</evidence>
<keyword evidence="7" id="KW-1185">Reference proteome</keyword>
<evidence type="ECO:0000259" key="3">
    <source>
        <dbReference type="Pfam" id="PF00501"/>
    </source>
</evidence>
<feature type="domain" description="Condensation" evidence="4">
    <location>
        <begin position="434"/>
        <end position="828"/>
    </location>
</feature>
<dbReference type="GO" id="GO:0016874">
    <property type="term" value="F:ligase activity"/>
    <property type="evidence" value="ECO:0007669"/>
    <property type="project" value="UniProtKB-KW"/>
</dbReference>
<dbReference type="PROSITE" id="PS00455">
    <property type="entry name" value="AMP_BINDING"/>
    <property type="match status" value="1"/>
</dbReference>
<name>A0A2T0VX29_9RHOB</name>
<dbReference type="GO" id="GO:0005737">
    <property type="term" value="C:cytoplasm"/>
    <property type="evidence" value="ECO:0007669"/>
    <property type="project" value="TreeGrafter"/>
</dbReference>
<gene>
    <name evidence="6" type="ORF">CLV80_1089</name>
</gene>
<dbReference type="EMBL" id="PVTP01000008">
    <property type="protein sequence ID" value="PRY76545.1"/>
    <property type="molecule type" value="Genomic_DNA"/>
</dbReference>
<dbReference type="InterPro" id="IPR025110">
    <property type="entry name" value="AMP-bd_C"/>
</dbReference>
<dbReference type="InterPro" id="IPR045851">
    <property type="entry name" value="AMP-bd_C_sf"/>
</dbReference>
<dbReference type="PANTHER" id="PTHR45527:SF10">
    <property type="entry name" value="PYOCHELIN SYNTHASE PCHF"/>
    <property type="match status" value="1"/>
</dbReference>
<dbReference type="InterPro" id="IPR010071">
    <property type="entry name" value="AA_adenyl_dom"/>
</dbReference>
<dbReference type="InterPro" id="IPR001242">
    <property type="entry name" value="Condensation_dom"/>
</dbReference>
<evidence type="ECO:0000259" key="4">
    <source>
        <dbReference type="Pfam" id="PF00668"/>
    </source>
</evidence>
<dbReference type="InterPro" id="IPR000873">
    <property type="entry name" value="AMP-dep_synth/lig_dom"/>
</dbReference>
<feature type="domain" description="AMP-binding enzyme C-terminal" evidence="5">
    <location>
        <begin position="1258"/>
        <end position="1334"/>
    </location>
</feature>
<evidence type="ECO:0000313" key="7">
    <source>
        <dbReference type="Proteomes" id="UP000238007"/>
    </source>
</evidence>
<dbReference type="RefSeq" id="WP_106358198.1">
    <property type="nucleotide sequence ID" value="NZ_PVTP01000008.1"/>
</dbReference>
<dbReference type="InterPro" id="IPR023213">
    <property type="entry name" value="CAT-like_dom_sf"/>
</dbReference>
<dbReference type="GO" id="GO:0043041">
    <property type="term" value="P:amino acid activation for nonribosomal peptide biosynthetic process"/>
    <property type="evidence" value="ECO:0007669"/>
    <property type="project" value="TreeGrafter"/>
</dbReference>
<accession>A0A2T0VX29</accession>
<evidence type="ECO:0000313" key="6">
    <source>
        <dbReference type="EMBL" id="PRY76545.1"/>
    </source>
</evidence>
<dbReference type="InterPro" id="IPR042099">
    <property type="entry name" value="ANL_N_sf"/>
</dbReference>
<sequence>MYELTAMQAACWVNGHAKGEDEKSPSAHLYVELDSTDNQPALDPDRLSVAVSALIARHPQLRLAVDAQGQPSIAEPSALHRLHFNNLHGLDPLGCDAALARIRDEKTHQRLALANGEACEFTLTQLPEGRHRLHIDIDMVAADPSCFPYLMAELAQLYEAGPDALPDDAGDFAAYLQARRNDPARTEKDAAARDFWKVKIPKLPQEPNLPAPTVSPRDRGTNTTRLAATLSPEQSADFVTLARALRVTPSALALAVFSQELAKACAQPALRLTVPMFHRADCATTVGDFADFTLLGVKDTGADLGVLARTVQTDLIQAVTHAARPGPQLMRDLARHLGNVPNAPVVFTAGFDHELGSILPENAAKTLGDLVWSVSQGPGVALDAQIAKLGDQILINWDIRLDLVDQEWIEQLFNGFVARLRTLLAENETAANSQPLSQLQRAYIMGRDKALPLGGVAMQEVRLFRGTLDVPQLRTRLDTLCAAYPALRARVNATDLRLTYLPQVQSPIEVRDLSADQTAAAQLDAFWDKFAQTPCPLDGALWQVCAVQMPEGEQDAVAVKFDAIALDGPAIAQICTEMFGHEPLVPQNPSKTPAAPAPQQRADAAYWAKALQSVETAPRLPWRTPLHQIETSRYRRSTRQIDPTQKRQLRRAGAKDKLFLNSLLSFVVLDVLARFTPDMRLCVGLPTAPALEQTGLGNRSSFIAVDHDARIGTPLERAAALQTQTMEGLSHMGFAGVDIARHLLSQTQEPLALPVVLTNGLNWVTPNGQMQEVAGQTQTPQVALDIRLMNAPDGGIEIAADYAESALNADTINTMLDAITATLVEICDQDTLCLPVVPANQPDQQPDIPDPVAHLPKIAAHLRAGQGTALIQGETQLSYADLHTRVKAILGGFAEREVHAGSVLAIHLPRGIDHIALQLAASLAGVIWVPLDESAPTERRDYQLARCAPALVVSNDDIADWPSIRPADLAAPGGALPSDTVLAERSLTREPSYYLFTSGTTGAPKCVVLNNRATANVLEQSLNEWQVGASDVLMSATPLHHDMSLFDIFGALSAGATLAMPDIGQDKDAMEWAKIVARHKVTIWVSVPAILEMLLDSVRPQQLGSLRLIAQGGDYIKPAQIARLRELRPDARLFSLGGPTETTIWSIWYEIGSETGAIPYGRGLKGAEYLICNPEGELCPTGVVGRIHTAGDCLSLGYLDDGKLVSTDFVTLPDDNGNQRRAFRTGDLGQWTPEGTILFAGRVGGYVKVRGVRVSLGEIETVLGDHPALRQAMVVDIASADGRETTIAALCVGHDDAQTNPAELRTYMRDRLPQSHLPDRFMLVPALPLSANGKIDRAAARRLANERPTAPAAPKVAEPDQNLVNRVLGIYLEHLGPHESATADSTLLSLGLLPNHLAVIATAMNERFGSKLSPAQLLGARTARQAAALIVRQPAISAT</sequence>
<comment type="caution">
    <text evidence="6">The sequence shown here is derived from an EMBL/GenBank/DDBJ whole genome shotgun (WGS) entry which is preliminary data.</text>
</comment>
<dbReference type="Proteomes" id="UP000238007">
    <property type="component" value="Unassembled WGS sequence"/>
</dbReference>
<dbReference type="Gene3D" id="3.30.559.10">
    <property type="entry name" value="Chloramphenicol acetyltransferase-like domain"/>
    <property type="match status" value="2"/>
</dbReference>
<organism evidence="6 7">
    <name type="scientific">Yoonia maritima</name>
    <dbReference type="NCBI Taxonomy" id="1435347"/>
    <lineage>
        <taxon>Bacteria</taxon>
        <taxon>Pseudomonadati</taxon>
        <taxon>Pseudomonadota</taxon>
        <taxon>Alphaproteobacteria</taxon>
        <taxon>Rhodobacterales</taxon>
        <taxon>Paracoccaceae</taxon>
        <taxon>Yoonia</taxon>
    </lineage>
</organism>
<evidence type="ECO:0000256" key="2">
    <source>
        <dbReference type="ARBA" id="ARBA00022598"/>
    </source>
</evidence>
<dbReference type="Pfam" id="PF00501">
    <property type="entry name" value="AMP-binding"/>
    <property type="match status" value="1"/>
</dbReference>
<dbReference type="Gene3D" id="3.30.300.30">
    <property type="match status" value="1"/>
</dbReference>
<dbReference type="Pfam" id="PF00668">
    <property type="entry name" value="Condensation"/>
    <property type="match status" value="2"/>
</dbReference>